<name>A0A0X2NMY8_9CORY</name>
<evidence type="ECO:0000256" key="2">
    <source>
        <dbReference type="SAM" id="Phobius"/>
    </source>
</evidence>
<organism evidence="4 5">
    <name type="scientific">Corynebacterium variabile</name>
    <dbReference type="NCBI Taxonomy" id="1727"/>
    <lineage>
        <taxon>Bacteria</taxon>
        <taxon>Bacillati</taxon>
        <taxon>Actinomycetota</taxon>
        <taxon>Actinomycetes</taxon>
        <taxon>Mycobacteriales</taxon>
        <taxon>Corynebacteriaceae</taxon>
        <taxon>Corynebacterium</taxon>
    </lineage>
</organism>
<feature type="region of interest" description="Disordered" evidence="1">
    <location>
        <begin position="93"/>
        <end position="158"/>
    </location>
</feature>
<feature type="transmembrane region" description="Helical" evidence="2">
    <location>
        <begin position="67"/>
        <end position="87"/>
    </location>
</feature>
<dbReference type="EMBL" id="FAUH01000015">
    <property type="protein sequence ID" value="CUU66816.1"/>
    <property type="molecule type" value="Genomic_DNA"/>
</dbReference>
<sequence>MTEQNRPRHSREPEQGPYDNSGYDDSYDEAYAYPAAATGAGAAGAAGVAGTSGEPPEKSGPPLRGMAMILTAVAVVLIIWGAFSLFGGDDDSDDTLSGSDTSATAAAPAPGEADQGASEAAGADGSDDADGADGASNDPASSAQAPVPGDEAGTGDSAAEVDRGIGVTVLNNSTESGLSQSGADRVRDSDWTNVGYGNLQGRIEGISEESRVYYPEGNAAAQAAAEQVATDLGLQAAPGNADYYNRFREASVREGGAADAVVVVLTGPLRVTDLLMQ</sequence>
<accession>A0A0X2NMY8</accession>
<dbReference type="Gene3D" id="3.30.70.2390">
    <property type="match status" value="1"/>
</dbReference>
<feature type="compositionally biased region" description="Low complexity" evidence="1">
    <location>
        <begin position="95"/>
        <end position="124"/>
    </location>
</feature>
<proteinExistence type="predicted"/>
<feature type="compositionally biased region" description="Polar residues" evidence="1">
    <location>
        <begin position="170"/>
        <end position="182"/>
    </location>
</feature>
<dbReference type="RefSeq" id="WP_073884449.1">
    <property type="nucleotide sequence ID" value="NZ_FAUH01000015.1"/>
</dbReference>
<feature type="region of interest" description="Disordered" evidence="1">
    <location>
        <begin position="170"/>
        <end position="190"/>
    </location>
</feature>
<keyword evidence="2" id="KW-1133">Transmembrane helix</keyword>
<evidence type="ECO:0000313" key="5">
    <source>
        <dbReference type="Proteomes" id="UP000182498"/>
    </source>
</evidence>
<dbReference type="Pfam" id="PF13399">
    <property type="entry name" value="LytR_C"/>
    <property type="match status" value="1"/>
</dbReference>
<dbReference type="OrthoDB" id="4407093at2"/>
<keyword evidence="2" id="KW-0812">Transmembrane</keyword>
<reference evidence="5" key="1">
    <citation type="submission" date="2015-11" db="EMBL/GenBank/DDBJ databases">
        <authorList>
            <person name="Dugat-Bony E."/>
        </authorList>
    </citation>
    <scope>NUCLEOTIDE SEQUENCE [LARGE SCALE GENOMIC DNA]</scope>
    <source>
        <strain evidence="5">Mu292</strain>
    </source>
</reference>
<keyword evidence="5" id="KW-1185">Reference proteome</keyword>
<evidence type="ECO:0000313" key="4">
    <source>
        <dbReference type="EMBL" id="CUU66816.1"/>
    </source>
</evidence>
<keyword evidence="2" id="KW-0472">Membrane</keyword>
<dbReference type="AlphaFoldDB" id="A0A0X2NMY8"/>
<feature type="region of interest" description="Disordered" evidence="1">
    <location>
        <begin position="1"/>
        <end position="27"/>
    </location>
</feature>
<feature type="compositionally biased region" description="Low complexity" evidence="1">
    <location>
        <begin position="132"/>
        <end position="143"/>
    </location>
</feature>
<protein>
    <submittedName>
        <fullName evidence="4">LytR cell envelope-related transcriptional attenuator</fullName>
    </submittedName>
</protein>
<dbReference type="InterPro" id="IPR027381">
    <property type="entry name" value="LytR/CpsA/Psr_C"/>
</dbReference>
<feature type="domain" description="LytR/CpsA/Psr regulator C-terminal" evidence="3">
    <location>
        <begin position="165"/>
        <end position="264"/>
    </location>
</feature>
<evidence type="ECO:0000256" key="1">
    <source>
        <dbReference type="SAM" id="MobiDB-lite"/>
    </source>
</evidence>
<gene>
    <name evidence="4" type="ORF">CVAR292_02163</name>
</gene>
<evidence type="ECO:0000259" key="3">
    <source>
        <dbReference type="Pfam" id="PF13399"/>
    </source>
</evidence>
<dbReference type="Proteomes" id="UP000182498">
    <property type="component" value="Unassembled WGS sequence"/>
</dbReference>